<dbReference type="AlphaFoldDB" id="A0A9J6PHN1"/>
<gene>
    <name evidence="1" type="ORF">N5923_10040</name>
</gene>
<sequence>MSFYKYVNIDTLDKILSGSIKITQPNAFNDPFELAVEVYNPDDINKGLVTLNFNVTTPKGDITKYLQPEGFEDDNCNDIWTRELISLLSQKIGFLCLSRNSDSHLMWAHYADNYSGAVIEFDDNHEYFEGAFEISYVEDRPKIHMDYFLDKKEVAISELCIKSNEWSYEREWRLARSFKDCKKIKTGKGIPDIFTMPLPLDSIKGIVLGERCSLENAKKTFHRIKNTSISLKIAALANWKYEFRYETVKFNLPINEMCAPISPYTADIFIGEKGVQGEMAKWVKENHPMTEITKWRL</sequence>
<comment type="caution">
    <text evidence="1">The sequence shown here is derived from an EMBL/GenBank/DDBJ whole genome shotgun (WGS) entry which is preliminary data.</text>
</comment>
<protein>
    <submittedName>
        <fullName evidence="1">DUF2971 domain-containing protein</fullName>
    </submittedName>
</protein>
<dbReference type="InterPro" id="IPR021352">
    <property type="entry name" value="DUF2971"/>
</dbReference>
<proteinExistence type="predicted"/>
<reference evidence="1" key="1">
    <citation type="submission" date="2022-09" db="EMBL/GenBank/DDBJ databases">
        <title>Winslowiella arboricola sp. nov., isolated from bleeding cankers on broadleaf hosts.</title>
        <authorList>
            <person name="Brady C."/>
            <person name="Kaur S."/>
            <person name="Crampton B."/>
            <person name="Maddock D."/>
            <person name="Arnold D."/>
            <person name="Denman S."/>
        </authorList>
    </citation>
    <scope>NUCLEOTIDE SEQUENCE</scope>
    <source>
        <strain evidence="1">BAC 15a-03b</strain>
    </source>
</reference>
<dbReference type="RefSeq" id="WP_267142434.1">
    <property type="nucleotide sequence ID" value="NZ_JAODIL010000069.1"/>
</dbReference>
<name>A0A9J6PHN1_9GAMM</name>
<dbReference type="Pfam" id="PF11185">
    <property type="entry name" value="DUF2971"/>
    <property type="match status" value="1"/>
</dbReference>
<dbReference type="Proteomes" id="UP001064262">
    <property type="component" value="Unassembled WGS sequence"/>
</dbReference>
<accession>A0A9J6PHN1</accession>
<evidence type="ECO:0000313" key="1">
    <source>
        <dbReference type="EMBL" id="MCU5777833.1"/>
    </source>
</evidence>
<organism evidence="1 2">
    <name type="scientific">Winslowiella arboricola</name>
    <dbReference type="NCBI Taxonomy" id="2978220"/>
    <lineage>
        <taxon>Bacteria</taxon>
        <taxon>Pseudomonadati</taxon>
        <taxon>Pseudomonadota</taxon>
        <taxon>Gammaproteobacteria</taxon>
        <taxon>Enterobacterales</taxon>
        <taxon>Erwiniaceae</taxon>
        <taxon>Winslowiella</taxon>
    </lineage>
</organism>
<evidence type="ECO:0000313" key="2">
    <source>
        <dbReference type="Proteomes" id="UP001064262"/>
    </source>
</evidence>
<dbReference type="EMBL" id="JAODIM010000040">
    <property type="protein sequence ID" value="MCU5777833.1"/>
    <property type="molecule type" value="Genomic_DNA"/>
</dbReference>
<keyword evidence="2" id="KW-1185">Reference proteome</keyword>